<evidence type="ECO:0000256" key="4">
    <source>
        <dbReference type="ARBA" id="ARBA00022737"/>
    </source>
</evidence>
<dbReference type="Proteomes" id="UP000694385">
    <property type="component" value="Unassembled WGS sequence"/>
</dbReference>
<reference evidence="12" key="1">
    <citation type="submission" date="2025-08" db="UniProtKB">
        <authorList>
            <consortium name="Ensembl"/>
        </authorList>
    </citation>
    <scope>IDENTIFICATION</scope>
</reference>
<keyword evidence="8" id="KW-0966">Cell projection</keyword>
<evidence type="ECO:0000256" key="3">
    <source>
        <dbReference type="ARBA" id="ARBA00022574"/>
    </source>
</evidence>
<dbReference type="SUPFAM" id="SSF50978">
    <property type="entry name" value="WD40 repeat-like"/>
    <property type="match status" value="1"/>
</dbReference>
<keyword evidence="7" id="KW-0206">Cytoskeleton</keyword>
<dbReference type="Ensembl" id="ENSJJAT00000015645.1">
    <property type="protein sequence ID" value="ENSJJAP00000009201.1"/>
    <property type="gene ID" value="ENSJJAG00000013132.1"/>
</dbReference>
<dbReference type="GO" id="GO:0045503">
    <property type="term" value="F:dynein light chain binding"/>
    <property type="evidence" value="ECO:0007669"/>
    <property type="project" value="TreeGrafter"/>
</dbReference>
<dbReference type="PANTHER" id="PTHR12442">
    <property type="entry name" value="DYNEIN INTERMEDIATE CHAIN"/>
    <property type="match status" value="1"/>
</dbReference>
<keyword evidence="3" id="KW-0853">WD repeat</keyword>
<dbReference type="GeneTree" id="ENSGT00940000156209"/>
<dbReference type="GO" id="GO:0120293">
    <property type="term" value="C:dynein axonemal particle"/>
    <property type="evidence" value="ECO:0007669"/>
    <property type="project" value="UniProtKB-SubCell"/>
</dbReference>
<evidence type="ECO:0000256" key="2">
    <source>
        <dbReference type="ARBA" id="ARBA00022490"/>
    </source>
</evidence>
<evidence type="ECO:0000313" key="13">
    <source>
        <dbReference type="Proteomes" id="UP000694385"/>
    </source>
</evidence>
<dbReference type="PANTHER" id="PTHR12442:SF12">
    <property type="entry name" value="DYNEIN AXONEMAL INTERMEDIATE CHAIN 4"/>
    <property type="match status" value="1"/>
</dbReference>
<keyword evidence="5" id="KW-0282">Flagellum</keyword>
<evidence type="ECO:0000256" key="11">
    <source>
        <dbReference type="ARBA" id="ARBA00041557"/>
    </source>
</evidence>
<sequence length="314" mass="35585">MDIENVILAKVHEDEEDHSGAILKSDKLHQDLFFMERVLMENVFQPKLAAYRQLPILKEPEPGVSEDILECEKLDEVEEEIKKEDEEEIEISTEQSTIPANLERLWSFSCDLTKGLNVSSLSWNKANPWPERIYQSAYGVTSVDFSIGSPNLLAVGYHNGTVAVYNVQSNSNHPVLDSSESPQKHLGPVWQVQWIEQDRGTTGDDKREILVSISADGRVSKWVIRKGLDCHDLIRLRRTTAGSSKKGGEKDKKGEALISRQAPGLCFSFHPKDTNIYLAGTEEGHIHKCSCSYNEQYLETYRGHKFRPSDCEYC</sequence>
<evidence type="ECO:0000256" key="10">
    <source>
        <dbReference type="ARBA" id="ARBA00040002"/>
    </source>
</evidence>
<organism evidence="12 13">
    <name type="scientific">Jaculus jaculus</name>
    <name type="common">Lesser Egyptian jerboa</name>
    <dbReference type="NCBI Taxonomy" id="51337"/>
    <lineage>
        <taxon>Eukaryota</taxon>
        <taxon>Metazoa</taxon>
        <taxon>Chordata</taxon>
        <taxon>Craniata</taxon>
        <taxon>Vertebrata</taxon>
        <taxon>Euteleostomi</taxon>
        <taxon>Mammalia</taxon>
        <taxon>Eutheria</taxon>
        <taxon>Euarchontoglires</taxon>
        <taxon>Glires</taxon>
        <taxon>Rodentia</taxon>
        <taxon>Myomorpha</taxon>
        <taxon>Dipodoidea</taxon>
        <taxon>Dipodidae</taxon>
        <taxon>Dipodinae</taxon>
        <taxon>Jaculus</taxon>
    </lineage>
</organism>
<dbReference type="AlphaFoldDB" id="A0A8C5KF35"/>
<dbReference type="InterPro" id="IPR036322">
    <property type="entry name" value="WD40_repeat_dom_sf"/>
</dbReference>
<keyword evidence="4" id="KW-0677">Repeat</keyword>
<evidence type="ECO:0000256" key="5">
    <source>
        <dbReference type="ARBA" id="ARBA00022846"/>
    </source>
</evidence>
<evidence type="ECO:0000256" key="7">
    <source>
        <dbReference type="ARBA" id="ARBA00023212"/>
    </source>
</evidence>
<dbReference type="GO" id="GO:0003341">
    <property type="term" value="P:cilium movement"/>
    <property type="evidence" value="ECO:0007669"/>
    <property type="project" value="TreeGrafter"/>
</dbReference>
<evidence type="ECO:0000256" key="6">
    <source>
        <dbReference type="ARBA" id="ARBA00023069"/>
    </source>
</evidence>
<evidence type="ECO:0000256" key="1">
    <source>
        <dbReference type="ARBA" id="ARBA00004611"/>
    </source>
</evidence>
<dbReference type="GO" id="GO:0005858">
    <property type="term" value="C:axonemal dynein complex"/>
    <property type="evidence" value="ECO:0007669"/>
    <property type="project" value="TreeGrafter"/>
</dbReference>
<protein>
    <recommendedName>
        <fullName evidence="10">Dynein axonemal intermediate chain 4</fullName>
    </recommendedName>
    <alternativeName>
        <fullName evidence="11">WD repeat-containing protein 78</fullName>
    </alternativeName>
</protein>
<dbReference type="InterPro" id="IPR015943">
    <property type="entry name" value="WD40/YVTN_repeat-like_dom_sf"/>
</dbReference>
<dbReference type="GO" id="GO:0045504">
    <property type="term" value="F:dynein heavy chain binding"/>
    <property type="evidence" value="ECO:0007669"/>
    <property type="project" value="TreeGrafter"/>
</dbReference>
<proteinExistence type="predicted"/>
<evidence type="ECO:0000313" key="12">
    <source>
        <dbReference type="Ensembl" id="ENSJJAP00000009201.1"/>
    </source>
</evidence>
<keyword evidence="2" id="KW-0963">Cytoplasm</keyword>
<name>A0A8C5KF35_JACJA</name>
<dbReference type="Gene3D" id="2.130.10.10">
    <property type="entry name" value="YVTN repeat-like/Quinoprotein amine dehydrogenase"/>
    <property type="match status" value="1"/>
</dbReference>
<dbReference type="SMART" id="SM00320">
    <property type="entry name" value="WD40"/>
    <property type="match status" value="2"/>
</dbReference>
<dbReference type="InterPro" id="IPR001680">
    <property type="entry name" value="WD40_rpt"/>
</dbReference>
<gene>
    <name evidence="12" type="primary">Dnai4</name>
</gene>
<evidence type="ECO:0000256" key="9">
    <source>
        <dbReference type="ARBA" id="ARBA00024190"/>
    </source>
</evidence>
<keyword evidence="13" id="KW-1185">Reference proteome</keyword>
<evidence type="ECO:0000256" key="8">
    <source>
        <dbReference type="ARBA" id="ARBA00023273"/>
    </source>
</evidence>
<reference evidence="12" key="2">
    <citation type="submission" date="2025-09" db="UniProtKB">
        <authorList>
            <consortium name="Ensembl"/>
        </authorList>
    </citation>
    <scope>IDENTIFICATION</scope>
</reference>
<accession>A0A8C5KF35</accession>
<comment type="subcellular location">
    <subcellularLocation>
        <location evidence="1">Cytoplasm</location>
        <location evidence="1">Cytoskeleton</location>
        <location evidence="1">Flagellum axoneme</location>
    </subcellularLocation>
    <subcellularLocation>
        <location evidence="9">Dynein axonemal particle</location>
    </subcellularLocation>
</comment>
<dbReference type="InterPro" id="IPR050687">
    <property type="entry name" value="Dynein_IC"/>
</dbReference>
<keyword evidence="6" id="KW-0969">Cilium</keyword>